<dbReference type="EMBL" id="CP059735">
    <property type="protein sequence ID" value="WDD99593.1"/>
    <property type="molecule type" value="Genomic_DNA"/>
</dbReference>
<evidence type="ECO:0000313" key="7">
    <source>
        <dbReference type="EMBL" id="WDD99593.1"/>
    </source>
</evidence>
<evidence type="ECO:0000256" key="3">
    <source>
        <dbReference type="ARBA" id="ARBA00022729"/>
    </source>
</evidence>
<dbReference type="InterPro" id="IPR010583">
    <property type="entry name" value="MipA"/>
</dbReference>
<reference evidence="7 8" key="1">
    <citation type="journal article" date="2015" name="Genome Announc.">
        <title>Draft Genome Sequences of Marine Isolates of Thalassomonas viridans and Thalassomonas actiniarum.</title>
        <authorList>
            <person name="Olonade I."/>
            <person name="van Zyl L.J."/>
            <person name="Trindade M."/>
        </authorList>
    </citation>
    <scope>NUCLEOTIDE SEQUENCE [LARGE SCALE GENOMIC DNA]</scope>
    <source>
        <strain evidence="7 8">A5K-106</strain>
    </source>
</reference>
<feature type="signal peptide" evidence="6">
    <location>
        <begin position="1"/>
        <end position="20"/>
    </location>
</feature>
<proteinExistence type="inferred from homology"/>
<keyword evidence="8" id="KW-1185">Reference proteome</keyword>
<keyword evidence="3 6" id="KW-0732">Signal</keyword>
<comment type="subcellular location">
    <subcellularLocation>
        <location evidence="1">Cell outer membrane</location>
    </subcellularLocation>
</comment>
<dbReference type="AlphaFoldDB" id="A0AAF0C460"/>
<dbReference type="KEGG" id="tact:SG35_002640"/>
<gene>
    <name evidence="7" type="ORF">SG35_002640</name>
</gene>
<dbReference type="RefSeq" id="WP_053042944.1">
    <property type="nucleotide sequence ID" value="NZ_CP059735.1"/>
</dbReference>
<evidence type="ECO:0000256" key="6">
    <source>
        <dbReference type="SAM" id="SignalP"/>
    </source>
</evidence>
<dbReference type="NCBIfam" id="TIGR01414">
    <property type="entry name" value="autotrans_barl"/>
    <property type="match status" value="1"/>
</dbReference>
<organism evidence="7 8">
    <name type="scientific">Thalassomonas actiniarum</name>
    <dbReference type="NCBI Taxonomy" id="485447"/>
    <lineage>
        <taxon>Bacteria</taxon>
        <taxon>Pseudomonadati</taxon>
        <taxon>Pseudomonadota</taxon>
        <taxon>Gammaproteobacteria</taxon>
        <taxon>Alteromonadales</taxon>
        <taxon>Colwelliaceae</taxon>
        <taxon>Thalassomonas</taxon>
    </lineage>
</organism>
<sequence length="256" mass="28492">MRLLSKISLLLPLFSGYALANDYQGQGDEQDGDFHFAVMALAHTQDSIYVGGERNNTILPLPEVYWRNFYFSQGQLGLTAIELNDFALDFSIGGDFIGDTDRGDSKELKDMKDLDTAITANVELSYSGDWGELSLGTAHDISNKHEGYSLSAGYSYHISYGRWFIEPAVSVTYSSKDVVNYYYGVSEQDVTANRAYYQADGAVNYELGLTAGYAISKNQQVMAFAEMEFFDDEISDSPIVDDDKSLGFGVAYRYSF</sequence>
<keyword evidence="5" id="KW-0998">Cell outer membrane</keyword>
<accession>A0AAF0C460</accession>
<dbReference type="Proteomes" id="UP000032568">
    <property type="component" value="Chromosome"/>
</dbReference>
<comment type="similarity">
    <text evidence="2">Belongs to the MipA/OmpV family.</text>
</comment>
<feature type="chain" id="PRO_5042075730" evidence="6">
    <location>
        <begin position="21"/>
        <end position="256"/>
    </location>
</feature>
<evidence type="ECO:0000256" key="4">
    <source>
        <dbReference type="ARBA" id="ARBA00023136"/>
    </source>
</evidence>
<evidence type="ECO:0000256" key="5">
    <source>
        <dbReference type="ARBA" id="ARBA00023237"/>
    </source>
</evidence>
<evidence type="ECO:0000256" key="2">
    <source>
        <dbReference type="ARBA" id="ARBA00005722"/>
    </source>
</evidence>
<dbReference type="SUPFAM" id="SSF103515">
    <property type="entry name" value="Autotransporter"/>
    <property type="match status" value="1"/>
</dbReference>
<dbReference type="InterPro" id="IPR036709">
    <property type="entry name" value="Autotransporte_beta_dom_sf"/>
</dbReference>
<keyword evidence="4" id="KW-0472">Membrane</keyword>
<protein>
    <submittedName>
        <fullName evidence="7">MipA/OmpV family protein</fullName>
    </submittedName>
</protein>
<dbReference type="InterPro" id="IPR006315">
    <property type="entry name" value="OM_autotransptr_brl_dom"/>
</dbReference>
<dbReference type="PANTHER" id="PTHR38776">
    <property type="entry name" value="MLTA-INTERACTING PROTEIN-RELATED"/>
    <property type="match status" value="1"/>
</dbReference>
<name>A0AAF0C460_9GAMM</name>
<evidence type="ECO:0000256" key="1">
    <source>
        <dbReference type="ARBA" id="ARBA00004442"/>
    </source>
</evidence>
<reference evidence="7 8" key="2">
    <citation type="journal article" date="2022" name="Mar. Drugs">
        <title>Bioassay-Guided Fractionation Leads to the Detection of Cholic Acid Generated by the Rare Thalassomonas sp.</title>
        <authorList>
            <person name="Pheiffer F."/>
            <person name="Schneider Y.K."/>
            <person name="Hansen E.H."/>
            <person name="Andersen J.H."/>
            <person name="Isaksson J."/>
            <person name="Busche T."/>
            <person name="R C."/>
            <person name="Kalinowski J."/>
            <person name="Zyl L.V."/>
            <person name="Trindade M."/>
        </authorList>
    </citation>
    <scope>NUCLEOTIDE SEQUENCE [LARGE SCALE GENOMIC DNA]</scope>
    <source>
        <strain evidence="7 8">A5K-106</strain>
    </source>
</reference>
<dbReference type="Pfam" id="PF06629">
    <property type="entry name" value="MipA"/>
    <property type="match status" value="1"/>
</dbReference>
<dbReference type="GO" id="GO:0009279">
    <property type="term" value="C:cell outer membrane"/>
    <property type="evidence" value="ECO:0007669"/>
    <property type="project" value="UniProtKB-SubCell"/>
</dbReference>
<dbReference type="PANTHER" id="PTHR38776:SF1">
    <property type="entry name" value="MLTA-INTERACTING PROTEIN-RELATED"/>
    <property type="match status" value="1"/>
</dbReference>
<evidence type="ECO:0000313" key="8">
    <source>
        <dbReference type="Proteomes" id="UP000032568"/>
    </source>
</evidence>